<comment type="catalytic activity">
    <reaction evidence="9">
        <text>adenosine + phosphate = alpha-D-ribose 1-phosphate + adenine</text>
        <dbReference type="Rhea" id="RHEA:27642"/>
        <dbReference type="ChEBI" id="CHEBI:16335"/>
        <dbReference type="ChEBI" id="CHEBI:16708"/>
        <dbReference type="ChEBI" id="CHEBI:43474"/>
        <dbReference type="ChEBI" id="CHEBI:57720"/>
        <dbReference type="EC" id="2.4.2.1"/>
    </reaction>
    <physiologicalReaction direction="left-to-right" evidence="9">
        <dbReference type="Rhea" id="RHEA:27643"/>
    </physiologicalReaction>
</comment>
<evidence type="ECO:0000313" key="13">
    <source>
        <dbReference type="Proteomes" id="UP001144256"/>
    </source>
</evidence>
<evidence type="ECO:0000256" key="4">
    <source>
        <dbReference type="ARBA" id="ARBA00022679"/>
    </source>
</evidence>
<evidence type="ECO:0000256" key="3">
    <source>
        <dbReference type="ARBA" id="ARBA00007353"/>
    </source>
</evidence>
<accession>A0A9W5YFI0</accession>
<dbReference type="InterPro" id="IPR011324">
    <property type="entry name" value="Cytotoxic_necrot_fac-like_cat"/>
</dbReference>
<dbReference type="CDD" id="cd16833">
    <property type="entry name" value="YfiH"/>
    <property type="match status" value="1"/>
</dbReference>
<dbReference type="GO" id="GO:0005507">
    <property type="term" value="F:copper ion binding"/>
    <property type="evidence" value="ECO:0007669"/>
    <property type="project" value="TreeGrafter"/>
</dbReference>
<proteinExistence type="inferred from homology"/>
<evidence type="ECO:0000256" key="1">
    <source>
        <dbReference type="ARBA" id="ARBA00000553"/>
    </source>
</evidence>
<evidence type="ECO:0000256" key="2">
    <source>
        <dbReference type="ARBA" id="ARBA00003215"/>
    </source>
</evidence>
<dbReference type="NCBIfam" id="TIGR00726">
    <property type="entry name" value="peptidoglycan editing factor PgeF"/>
    <property type="match status" value="1"/>
</dbReference>
<keyword evidence="6" id="KW-0378">Hydrolase</keyword>
<dbReference type="RefSeq" id="WP_281819013.1">
    <property type="nucleotide sequence ID" value="NZ_BRLB01000020.1"/>
</dbReference>
<dbReference type="AlphaFoldDB" id="A0A9W5YFI0"/>
<dbReference type="PANTHER" id="PTHR30616">
    <property type="entry name" value="UNCHARACTERIZED PROTEIN YFIH"/>
    <property type="match status" value="1"/>
</dbReference>
<keyword evidence="5" id="KW-0479">Metal-binding</keyword>
<evidence type="ECO:0000256" key="6">
    <source>
        <dbReference type="ARBA" id="ARBA00022801"/>
    </source>
</evidence>
<dbReference type="EMBL" id="BRLB01000020">
    <property type="protein sequence ID" value="GKX31731.1"/>
    <property type="molecule type" value="Genomic_DNA"/>
</dbReference>
<evidence type="ECO:0000256" key="11">
    <source>
        <dbReference type="RuleBase" id="RU361274"/>
    </source>
</evidence>
<dbReference type="Gene3D" id="3.60.140.10">
    <property type="entry name" value="CNF1/YfiH-like putative cysteine hydrolases"/>
    <property type="match status" value="1"/>
</dbReference>
<protein>
    <recommendedName>
        <fullName evidence="11">Purine nucleoside phosphorylase</fullName>
    </recommendedName>
</protein>
<evidence type="ECO:0000256" key="5">
    <source>
        <dbReference type="ARBA" id="ARBA00022723"/>
    </source>
</evidence>
<reference evidence="12" key="1">
    <citation type="submission" date="2022-06" db="EMBL/GenBank/DDBJ databases">
        <title>Vallitalea longa sp. nov., an anaerobic bacterium isolated from marine sediment.</title>
        <authorList>
            <person name="Hirano S."/>
            <person name="Terahara T."/>
            <person name="Mori K."/>
            <person name="Hamada M."/>
            <person name="Matsumoto R."/>
            <person name="Kobayashi T."/>
        </authorList>
    </citation>
    <scope>NUCLEOTIDE SEQUENCE</scope>
    <source>
        <strain evidence="12">SH18-1</strain>
    </source>
</reference>
<keyword evidence="7" id="KW-0862">Zinc</keyword>
<dbReference type="GO" id="GO:0017061">
    <property type="term" value="F:S-methyl-5-thioadenosine phosphorylase activity"/>
    <property type="evidence" value="ECO:0007669"/>
    <property type="project" value="UniProtKB-EC"/>
</dbReference>
<sequence length="275" mass="30674">MNSEVFKVNRADDLVYLTIPAFDNARITNHCFSTRLGGVSDGIFKSMNLGFNRGDLDENVRKNFEILCSSVGINYKDLVFSNQVHRDVIKVISSKDKGKGIFKESDIEGVDGLITNESKVPLVTFFADCVPLYFLDPIKKVIALTHAGWRGTVLKIAAKTINKMVSEFNCDVKDILVCIGPSIGPCCFEVDIEVVNEFRKIFDEDSQKKIISDGIKNKYLIDLWTANKLILLDVGIKTENITITDICTKCSKDEMFSHRGSNGKRGSLAAIMELK</sequence>
<dbReference type="Proteomes" id="UP001144256">
    <property type="component" value="Unassembled WGS sequence"/>
</dbReference>
<keyword evidence="4" id="KW-0808">Transferase</keyword>
<comment type="catalytic activity">
    <reaction evidence="1">
        <text>inosine + phosphate = alpha-D-ribose 1-phosphate + hypoxanthine</text>
        <dbReference type="Rhea" id="RHEA:27646"/>
        <dbReference type="ChEBI" id="CHEBI:17368"/>
        <dbReference type="ChEBI" id="CHEBI:17596"/>
        <dbReference type="ChEBI" id="CHEBI:43474"/>
        <dbReference type="ChEBI" id="CHEBI:57720"/>
        <dbReference type="EC" id="2.4.2.1"/>
    </reaction>
    <physiologicalReaction direction="left-to-right" evidence="1">
        <dbReference type="Rhea" id="RHEA:27647"/>
    </physiologicalReaction>
</comment>
<comment type="function">
    <text evidence="2">Purine nucleoside enzyme that catalyzes the phosphorolysis of adenosine and inosine nucleosides, yielding D-ribose 1-phosphate and the respective free bases, adenine and hypoxanthine. Also catalyzes the phosphorolysis of S-methyl-5'-thioadenosine into adenine and S-methyl-5-thio-alpha-D-ribose 1-phosphate. Also has adenosine deaminase activity.</text>
</comment>
<keyword evidence="13" id="KW-1185">Reference proteome</keyword>
<comment type="similarity">
    <text evidence="3 11">Belongs to the purine nucleoside phosphorylase YfiH/LACC1 family.</text>
</comment>
<dbReference type="GO" id="GO:0016787">
    <property type="term" value="F:hydrolase activity"/>
    <property type="evidence" value="ECO:0007669"/>
    <property type="project" value="UniProtKB-KW"/>
</dbReference>
<dbReference type="SUPFAM" id="SSF64438">
    <property type="entry name" value="CNF1/YfiH-like putative cysteine hydrolases"/>
    <property type="match status" value="1"/>
</dbReference>
<name>A0A9W5YFI0_9FIRM</name>
<dbReference type="Pfam" id="PF02578">
    <property type="entry name" value="Cu-oxidase_4"/>
    <property type="match status" value="1"/>
</dbReference>
<gene>
    <name evidence="12" type="ORF">SH1V18_42110</name>
</gene>
<comment type="catalytic activity">
    <reaction evidence="8">
        <text>adenosine + H2O + H(+) = inosine + NH4(+)</text>
        <dbReference type="Rhea" id="RHEA:24408"/>
        <dbReference type="ChEBI" id="CHEBI:15377"/>
        <dbReference type="ChEBI" id="CHEBI:15378"/>
        <dbReference type="ChEBI" id="CHEBI:16335"/>
        <dbReference type="ChEBI" id="CHEBI:17596"/>
        <dbReference type="ChEBI" id="CHEBI:28938"/>
        <dbReference type="EC" id="3.5.4.4"/>
    </reaction>
    <physiologicalReaction direction="left-to-right" evidence="8">
        <dbReference type="Rhea" id="RHEA:24409"/>
    </physiologicalReaction>
</comment>
<evidence type="ECO:0000313" key="12">
    <source>
        <dbReference type="EMBL" id="GKX31731.1"/>
    </source>
</evidence>
<evidence type="ECO:0000256" key="10">
    <source>
        <dbReference type="ARBA" id="ARBA00049893"/>
    </source>
</evidence>
<evidence type="ECO:0000256" key="9">
    <source>
        <dbReference type="ARBA" id="ARBA00048968"/>
    </source>
</evidence>
<comment type="catalytic activity">
    <reaction evidence="10">
        <text>S-methyl-5'-thioadenosine + phosphate = 5-(methylsulfanyl)-alpha-D-ribose 1-phosphate + adenine</text>
        <dbReference type="Rhea" id="RHEA:11852"/>
        <dbReference type="ChEBI" id="CHEBI:16708"/>
        <dbReference type="ChEBI" id="CHEBI:17509"/>
        <dbReference type="ChEBI" id="CHEBI:43474"/>
        <dbReference type="ChEBI" id="CHEBI:58533"/>
        <dbReference type="EC" id="2.4.2.28"/>
    </reaction>
    <physiologicalReaction direction="left-to-right" evidence="10">
        <dbReference type="Rhea" id="RHEA:11853"/>
    </physiologicalReaction>
</comment>
<organism evidence="12 13">
    <name type="scientific">Vallitalea longa</name>
    <dbReference type="NCBI Taxonomy" id="2936439"/>
    <lineage>
        <taxon>Bacteria</taxon>
        <taxon>Bacillati</taxon>
        <taxon>Bacillota</taxon>
        <taxon>Clostridia</taxon>
        <taxon>Lachnospirales</taxon>
        <taxon>Vallitaleaceae</taxon>
        <taxon>Vallitalea</taxon>
    </lineage>
</organism>
<dbReference type="InterPro" id="IPR003730">
    <property type="entry name" value="Cu_polyphenol_OxRdtase"/>
</dbReference>
<evidence type="ECO:0000256" key="8">
    <source>
        <dbReference type="ARBA" id="ARBA00047989"/>
    </source>
</evidence>
<evidence type="ECO:0000256" key="7">
    <source>
        <dbReference type="ARBA" id="ARBA00022833"/>
    </source>
</evidence>
<dbReference type="PANTHER" id="PTHR30616:SF2">
    <property type="entry name" value="PURINE NUCLEOSIDE PHOSPHORYLASE LACC1"/>
    <property type="match status" value="1"/>
</dbReference>
<dbReference type="InterPro" id="IPR038371">
    <property type="entry name" value="Cu_polyphenol_OxRdtase_sf"/>
</dbReference>
<comment type="caution">
    <text evidence="12">The sequence shown here is derived from an EMBL/GenBank/DDBJ whole genome shotgun (WGS) entry which is preliminary data.</text>
</comment>